<dbReference type="SUPFAM" id="SSF48452">
    <property type="entry name" value="TPR-like"/>
    <property type="match status" value="1"/>
</dbReference>
<evidence type="ECO:0000256" key="2">
    <source>
        <dbReference type="ARBA" id="ARBA00006275"/>
    </source>
</evidence>
<feature type="coiled-coil region" evidence="6">
    <location>
        <begin position="499"/>
        <end position="526"/>
    </location>
</feature>
<feature type="domain" description="SusD-like N-terminal" evidence="8">
    <location>
        <begin position="31"/>
        <end position="234"/>
    </location>
</feature>
<comment type="caution">
    <text evidence="9">The sequence shown here is derived from an EMBL/GenBank/DDBJ whole genome shotgun (WGS) entry which is preliminary data.</text>
</comment>
<dbReference type="Gene3D" id="1.25.40.390">
    <property type="match status" value="1"/>
</dbReference>
<keyword evidence="3" id="KW-0732">Signal</keyword>
<keyword evidence="10" id="KW-1185">Reference proteome</keyword>
<dbReference type="Pfam" id="PF07980">
    <property type="entry name" value="SusD_RagB"/>
    <property type="match status" value="1"/>
</dbReference>
<keyword evidence="5" id="KW-0998">Cell outer membrane</keyword>
<dbReference type="RefSeq" id="WP_408081748.1">
    <property type="nucleotide sequence ID" value="NZ_JBELQA010000005.1"/>
</dbReference>
<gene>
    <name evidence="9" type="ORF">ABS764_10495</name>
</gene>
<evidence type="ECO:0000259" key="7">
    <source>
        <dbReference type="Pfam" id="PF07980"/>
    </source>
</evidence>
<evidence type="ECO:0000256" key="1">
    <source>
        <dbReference type="ARBA" id="ARBA00004442"/>
    </source>
</evidence>
<dbReference type="Pfam" id="PF14322">
    <property type="entry name" value="SusD-like_3"/>
    <property type="match status" value="1"/>
</dbReference>
<dbReference type="Proteomes" id="UP001629260">
    <property type="component" value="Unassembled WGS sequence"/>
</dbReference>
<name>A0ABW8XVJ6_9FLAO</name>
<evidence type="ECO:0000259" key="8">
    <source>
        <dbReference type="Pfam" id="PF14322"/>
    </source>
</evidence>
<dbReference type="EMBL" id="JBELQA010000005">
    <property type="protein sequence ID" value="MFL9831275.1"/>
    <property type="molecule type" value="Genomic_DNA"/>
</dbReference>
<protein>
    <submittedName>
        <fullName evidence="9">RagB/SusD family nutrient uptake outer membrane protein</fullName>
    </submittedName>
</protein>
<dbReference type="InterPro" id="IPR033985">
    <property type="entry name" value="SusD-like_N"/>
</dbReference>
<evidence type="ECO:0000256" key="3">
    <source>
        <dbReference type="ARBA" id="ARBA00022729"/>
    </source>
</evidence>
<proteinExistence type="inferred from homology"/>
<dbReference type="InterPro" id="IPR012944">
    <property type="entry name" value="SusD_RagB_dom"/>
</dbReference>
<feature type="domain" description="RagB/SusD" evidence="7">
    <location>
        <begin position="354"/>
        <end position="523"/>
    </location>
</feature>
<evidence type="ECO:0000256" key="6">
    <source>
        <dbReference type="SAM" id="Coils"/>
    </source>
</evidence>
<accession>A0ABW8XVJ6</accession>
<comment type="subcellular location">
    <subcellularLocation>
        <location evidence="1">Cell outer membrane</location>
    </subcellularLocation>
</comment>
<evidence type="ECO:0000256" key="4">
    <source>
        <dbReference type="ARBA" id="ARBA00023136"/>
    </source>
</evidence>
<evidence type="ECO:0000313" key="10">
    <source>
        <dbReference type="Proteomes" id="UP001629260"/>
    </source>
</evidence>
<dbReference type="InterPro" id="IPR011990">
    <property type="entry name" value="TPR-like_helical_dom_sf"/>
</dbReference>
<reference evidence="9 10" key="1">
    <citation type="submission" date="2024-06" db="EMBL/GenBank/DDBJ databases">
        <authorList>
            <person name="Kaempfer P."/>
            <person name="Viver T."/>
        </authorList>
    </citation>
    <scope>NUCLEOTIDE SEQUENCE [LARGE SCALE GENOMIC DNA]</scope>
    <source>
        <strain evidence="9 10">ST-87</strain>
    </source>
</reference>
<keyword evidence="6" id="KW-0175">Coiled coil</keyword>
<comment type="similarity">
    <text evidence="2">Belongs to the SusD family.</text>
</comment>
<keyword evidence="4" id="KW-0472">Membrane</keyword>
<sequence length="696" mass="78295">MKKISIKLFEKKKALIISLLVVSLNMTSCQDYLDMPSYNAVDTETVFSDELTADMFVQGCYRGIIHSELFYQLGAGETVTHSSEDGTTNNSKYNICNYFYDATTPYTVTTIFKEQYRIIEATNIAISRMSKMPETAKTKALLGEAKAIRAFCYYNLIRVYGDVPAVWQPLEELNPDDENTFYPKRAPRDEIYDRIVTDLQSAVQDIPWFSQSGYATYERITKQGAYALLARVALHAGGYSLRWNLETNDPGTLMMSRRADVGRAQELYQIANDACEAVISRNENSLVQAQGNKSGFEYLWYNFCQRNFSATRSEMLWEVANLGQNTNSNFGVYAHPGTRGGVFGSRKALQFMLPTYYLSFNPNDTRRDVSCTAYSIYFLNNGNATTDKWVDVGTTLSCIMPGKFRISWCVEPQGAAERNVNIPVLRYADVLLMYAETQNYLNNNPTTAAKNALQEIRNRAGIGSLPIPSDKQGFEDAIVQERKWEFAGEFNLRTDLIRMNRLATELAATKQDMKDLSDRKNAYANTPVYRLYKFHLDAQTYGDPFLGVEYIDLTDPAEIALIQTIPTNTAQYANFLATTSGIAQAHGFTVTSEDKWYPVNMFQAYTSAYNGNSRKTVGFTGGFNTLQIGNIIYTKPTGSAENGGQYPNWIQAPDGSDGLYYGFQQNRSELLPFANKSAGHPLIDNPNLTQHPGYLN</sequence>
<evidence type="ECO:0000313" key="9">
    <source>
        <dbReference type="EMBL" id="MFL9831275.1"/>
    </source>
</evidence>
<organism evidence="9 10">
    <name type="scientific">Flavobacterium plantiphilum</name>
    <dbReference type="NCBI Taxonomy" id="3163297"/>
    <lineage>
        <taxon>Bacteria</taxon>
        <taxon>Pseudomonadati</taxon>
        <taxon>Bacteroidota</taxon>
        <taxon>Flavobacteriia</taxon>
        <taxon>Flavobacteriales</taxon>
        <taxon>Flavobacteriaceae</taxon>
        <taxon>Flavobacterium</taxon>
    </lineage>
</organism>
<evidence type="ECO:0000256" key="5">
    <source>
        <dbReference type="ARBA" id="ARBA00023237"/>
    </source>
</evidence>